<comment type="caution">
    <text evidence="1">The sequence shown here is derived from an EMBL/GenBank/DDBJ whole genome shotgun (WGS) entry which is preliminary data.</text>
</comment>
<dbReference type="RefSeq" id="WP_386812538.1">
    <property type="nucleotide sequence ID" value="NZ_JBHTIH010000003.1"/>
</dbReference>
<dbReference type="SUPFAM" id="SSF53474">
    <property type="entry name" value="alpha/beta-Hydrolases"/>
    <property type="match status" value="1"/>
</dbReference>
<dbReference type="Gene3D" id="3.40.50.1820">
    <property type="entry name" value="alpha/beta hydrolase"/>
    <property type="match status" value="1"/>
</dbReference>
<name>A0ABW2YST9_9GAMM</name>
<evidence type="ECO:0000313" key="1">
    <source>
        <dbReference type="EMBL" id="MFD0739547.1"/>
    </source>
</evidence>
<protein>
    <recommendedName>
        <fullName evidence="3">Alpha/beta hydrolase</fullName>
    </recommendedName>
</protein>
<dbReference type="InterPro" id="IPR029058">
    <property type="entry name" value="AB_hydrolase_fold"/>
</dbReference>
<organism evidence="1 2">
    <name type="scientific">Lysobacter koreensis</name>
    <dbReference type="NCBI Taxonomy" id="266122"/>
    <lineage>
        <taxon>Bacteria</taxon>
        <taxon>Pseudomonadati</taxon>
        <taxon>Pseudomonadota</taxon>
        <taxon>Gammaproteobacteria</taxon>
        <taxon>Lysobacterales</taxon>
        <taxon>Lysobacteraceae</taxon>
        <taxon>Lysobacter</taxon>
    </lineage>
</organism>
<sequence length="351" mass="37971">MGRAIREHLDTSTAAAGSLGAANDRDRAAASAVYIHGLGNHADEHALTARWDRALFGRDLDGHSRMAYWVDRARYPQSEGCDCADPVCGCGAHEEPGLGSALAGVCAPIQFEMAIRAATGDAEQRAFLREIGLLAMQRAKAQAAGNDGRQRRDSHGRAVAASTGLGLPDAVDFLFDPARRRHMEDVFRQRLHRDDGPCVVVAHSQGSLIAYDVLRQLRRRDIDVRLFVTVGSPLGLAPLRRVIQSWVGQTRLPFPACVRRWVNVVAAGDVLAFDPQLPDAIALPARGGTFEQHCIGREERDRNPLFAGNPHAALGYLSSAIVQQCVRAAWQAVASVHGGLRELATRDSLSS</sequence>
<keyword evidence="2" id="KW-1185">Reference proteome</keyword>
<dbReference type="Proteomes" id="UP001597090">
    <property type="component" value="Unassembled WGS sequence"/>
</dbReference>
<accession>A0ABW2YST9</accession>
<evidence type="ECO:0008006" key="3">
    <source>
        <dbReference type="Google" id="ProtNLM"/>
    </source>
</evidence>
<gene>
    <name evidence="1" type="ORF">ACFQZQ_09680</name>
</gene>
<evidence type="ECO:0000313" key="2">
    <source>
        <dbReference type="Proteomes" id="UP001597090"/>
    </source>
</evidence>
<reference evidence="2" key="1">
    <citation type="journal article" date="2019" name="Int. J. Syst. Evol. Microbiol.">
        <title>The Global Catalogue of Microorganisms (GCM) 10K type strain sequencing project: providing services to taxonomists for standard genome sequencing and annotation.</title>
        <authorList>
            <consortium name="The Broad Institute Genomics Platform"/>
            <consortium name="The Broad Institute Genome Sequencing Center for Infectious Disease"/>
            <person name="Wu L."/>
            <person name="Ma J."/>
        </authorList>
    </citation>
    <scope>NUCLEOTIDE SEQUENCE [LARGE SCALE GENOMIC DNA]</scope>
    <source>
        <strain evidence="2">CCUG 55491</strain>
    </source>
</reference>
<proteinExistence type="predicted"/>
<dbReference type="EMBL" id="JBHTIH010000003">
    <property type="protein sequence ID" value="MFD0739547.1"/>
    <property type="molecule type" value="Genomic_DNA"/>
</dbReference>